<protein>
    <submittedName>
        <fullName evidence="1">Amidoligase enzyme-domain-containing protein</fullName>
    </submittedName>
</protein>
<evidence type="ECO:0000313" key="1">
    <source>
        <dbReference type="EMBL" id="KAK8856720.1"/>
    </source>
</evidence>
<dbReference type="EMBL" id="JAPCWZ010000007">
    <property type="protein sequence ID" value="KAK8856720.1"/>
    <property type="molecule type" value="Genomic_DNA"/>
</dbReference>
<reference evidence="1 2" key="1">
    <citation type="journal article" date="2024" name="IMA Fungus">
        <title>Apiospora arundinis, a panoply of carbohydrate-active enzymes and secondary metabolites.</title>
        <authorList>
            <person name="Sorensen T."/>
            <person name="Petersen C."/>
            <person name="Muurmann A.T."/>
            <person name="Christiansen J.V."/>
            <person name="Brundto M.L."/>
            <person name="Overgaard C.K."/>
            <person name="Boysen A.T."/>
            <person name="Wollenberg R.D."/>
            <person name="Larsen T.O."/>
            <person name="Sorensen J.L."/>
            <person name="Nielsen K.L."/>
            <person name="Sondergaard T.E."/>
        </authorList>
    </citation>
    <scope>NUCLEOTIDE SEQUENCE [LARGE SCALE GENOMIC DNA]</scope>
    <source>
        <strain evidence="1 2">AAU 773</strain>
    </source>
</reference>
<sequence>MADPTARGTLGFEFEFFPTALKQLTADQVQRAGLSSTISGHETIEQLKERYPGCLVVAAGTPYGKEVYIGQELVEYLRQQGFHANDMDQQMIPRLPQDPELRQQRTPFVENVINEQYHRWSITGDITVSHQGTFNPQGPNQDPYLISEMKNSSGVEVISPAITDTPEAYQEVVNVLNKVKNLYFLHINETCGLHVHVAFGKHQITMSPLRKIASLLFTLDPFLATLHPEYRAEDDISCPSMRKLSNVARGWRFADAVRDLNRNRVGEDDEFTPLYWQSVHKAGGSLAYVPIPEAVEEIKACKKPEEIAWLLQCELRGNYNFRAFLDMLNPTIEFREHAMTGDAARVVAWGRFCVALVRYAAFDMSEDDLEEIVMACNDAETEPENSRSSTLWELLDFMNLQDNAFDLRVPRPRPRNQTNAS</sequence>
<dbReference type="InterPro" id="IPR022025">
    <property type="entry name" value="Amidoligase_2"/>
</dbReference>
<proteinExistence type="predicted"/>
<dbReference type="Pfam" id="PF12224">
    <property type="entry name" value="Amidoligase_2"/>
    <property type="match status" value="1"/>
</dbReference>
<accession>A0ABR2I3W1</accession>
<gene>
    <name evidence="1" type="ORF">PGQ11_012632</name>
</gene>
<comment type="caution">
    <text evidence="1">The sequence shown here is derived from an EMBL/GenBank/DDBJ whole genome shotgun (WGS) entry which is preliminary data.</text>
</comment>
<name>A0ABR2I3W1_9PEZI</name>
<dbReference type="PANTHER" id="PTHR36847:SF1">
    <property type="entry name" value="AMIDOLIGASE ENZYME"/>
    <property type="match status" value="1"/>
</dbReference>
<organism evidence="1 2">
    <name type="scientific">Apiospora arundinis</name>
    <dbReference type="NCBI Taxonomy" id="335852"/>
    <lineage>
        <taxon>Eukaryota</taxon>
        <taxon>Fungi</taxon>
        <taxon>Dikarya</taxon>
        <taxon>Ascomycota</taxon>
        <taxon>Pezizomycotina</taxon>
        <taxon>Sordariomycetes</taxon>
        <taxon>Xylariomycetidae</taxon>
        <taxon>Amphisphaeriales</taxon>
        <taxon>Apiosporaceae</taxon>
        <taxon>Apiospora</taxon>
    </lineage>
</organism>
<dbReference type="Proteomes" id="UP001390339">
    <property type="component" value="Unassembled WGS sequence"/>
</dbReference>
<dbReference type="PANTHER" id="PTHR36847">
    <property type="entry name" value="AMIDOLIGASE ENZYME"/>
    <property type="match status" value="1"/>
</dbReference>
<evidence type="ECO:0000313" key="2">
    <source>
        <dbReference type="Proteomes" id="UP001390339"/>
    </source>
</evidence>
<keyword evidence="2" id="KW-1185">Reference proteome</keyword>